<dbReference type="InterPro" id="IPR001638">
    <property type="entry name" value="Solute-binding_3/MltF_N"/>
</dbReference>
<evidence type="ECO:0000256" key="5">
    <source>
        <dbReference type="SAM" id="SignalP"/>
    </source>
</evidence>
<dbReference type="PANTHER" id="PTHR35936">
    <property type="entry name" value="MEMBRANE-BOUND LYTIC MUREIN TRANSGLYCOSYLASE F"/>
    <property type="match status" value="1"/>
</dbReference>
<comment type="similarity">
    <text evidence="2 4">Belongs to the bacterial solute-binding protein 3 family.</text>
</comment>
<dbReference type="Gene3D" id="3.40.190.10">
    <property type="entry name" value="Periplasmic binding protein-like II"/>
    <property type="match status" value="2"/>
</dbReference>
<dbReference type="SMART" id="SM00062">
    <property type="entry name" value="PBPb"/>
    <property type="match status" value="1"/>
</dbReference>
<dbReference type="RefSeq" id="WP_098483541.1">
    <property type="nucleotide sequence ID" value="NZ_PDJI01000004.1"/>
</dbReference>
<evidence type="ECO:0000256" key="3">
    <source>
        <dbReference type="ARBA" id="ARBA00022729"/>
    </source>
</evidence>
<proteinExistence type="inferred from homology"/>
<evidence type="ECO:0000259" key="6">
    <source>
        <dbReference type="SMART" id="SM00062"/>
    </source>
</evidence>
<dbReference type="GO" id="GO:0030313">
    <property type="term" value="C:cell envelope"/>
    <property type="evidence" value="ECO:0007669"/>
    <property type="project" value="UniProtKB-SubCell"/>
</dbReference>
<feature type="signal peptide" evidence="5">
    <location>
        <begin position="1"/>
        <end position="23"/>
    </location>
</feature>
<organism evidence="8 9">
    <name type="scientific">Georgenia soli</name>
    <dbReference type="NCBI Taxonomy" id="638953"/>
    <lineage>
        <taxon>Bacteria</taxon>
        <taxon>Bacillati</taxon>
        <taxon>Actinomycetota</taxon>
        <taxon>Actinomycetes</taxon>
        <taxon>Micrococcales</taxon>
        <taxon>Bogoriellaceae</taxon>
        <taxon>Georgenia</taxon>
    </lineage>
</organism>
<name>A0A2A9EK23_9MICO</name>
<dbReference type="AlphaFoldDB" id="A0A2A9EK23"/>
<evidence type="ECO:0000313" key="9">
    <source>
        <dbReference type="Proteomes" id="UP000222106"/>
    </source>
</evidence>
<dbReference type="SUPFAM" id="SSF53850">
    <property type="entry name" value="Periplasmic binding protein-like II"/>
    <property type="match status" value="1"/>
</dbReference>
<dbReference type="GO" id="GO:0015276">
    <property type="term" value="F:ligand-gated monoatomic ion channel activity"/>
    <property type="evidence" value="ECO:0007669"/>
    <property type="project" value="InterPro"/>
</dbReference>
<keyword evidence="9" id="KW-1185">Reference proteome</keyword>
<feature type="domain" description="Ionotropic glutamate receptor C-terminal" evidence="7">
    <location>
        <begin position="53"/>
        <end position="275"/>
    </location>
</feature>
<reference evidence="8 9" key="1">
    <citation type="submission" date="2017-10" db="EMBL/GenBank/DDBJ databases">
        <title>Sequencing the genomes of 1000 actinobacteria strains.</title>
        <authorList>
            <person name="Klenk H.-P."/>
        </authorList>
    </citation>
    <scope>NUCLEOTIDE SEQUENCE [LARGE SCALE GENOMIC DNA]</scope>
    <source>
        <strain evidence="8 9">DSM 21838</strain>
    </source>
</reference>
<protein>
    <submittedName>
        <fullName evidence="8">Amino acid ABC transporter substrate-binding protein (PAAT family)</fullName>
    </submittedName>
</protein>
<evidence type="ECO:0000313" key="8">
    <source>
        <dbReference type="EMBL" id="PFG39427.1"/>
    </source>
</evidence>
<dbReference type="PROSITE" id="PS51257">
    <property type="entry name" value="PROKAR_LIPOPROTEIN"/>
    <property type="match status" value="1"/>
</dbReference>
<evidence type="ECO:0000256" key="2">
    <source>
        <dbReference type="ARBA" id="ARBA00010333"/>
    </source>
</evidence>
<dbReference type="PANTHER" id="PTHR35936:SF38">
    <property type="entry name" value="GLUTAMINE-BINDING PERIPLASMIC PROTEIN"/>
    <property type="match status" value="1"/>
</dbReference>
<evidence type="ECO:0000259" key="7">
    <source>
        <dbReference type="SMART" id="SM00079"/>
    </source>
</evidence>
<gene>
    <name evidence="8" type="ORF">ATJ97_1933</name>
</gene>
<evidence type="ECO:0000256" key="4">
    <source>
        <dbReference type="RuleBase" id="RU003744"/>
    </source>
</evidence>
<dbReference type="Proteomes" id="UP000222106">
    <property type="component" value="Unassembled WGS sequence"/>
</dbReference>
<dbReference type="Pfam" id="PF00497">
    <property type="entry name" value="SBP_bac_3"/>
    <property type="match status" value="1"/>
</dbReference>
<accession>A0A2A9EK23</accession>
<dbReference type="EMBL" id="PDJI01000004">
    <property type="protein sequence ID" value="PFG39427.1"/>
    <property type="molecule type" value="Genomic_DNA"/>
</dbReference>
<dbReference type="PROSITE" id="PS01039">
    <property type="entry name" value="SBP_BACTERIAL_3"/>
    <property type="match status" value="1"/>
</dbReference>
<dbReference type="GO" id="GO:0016020">
    <property type="term" value="C:membrane"/>
    <property type="evidence" value="ECO:0007669"/>
    <property type="project" value="InterPro"/>
</dbReference>
<comment type="caution">
    <text evidence="8">The sequence shown here is derived from an EMBL/GenBank/DDBJ whole genome shotgun (WGS) entry which is preliminary data.</text>
</comment>
<evidence type="ECO:0000256" key="1">
    <source>
        <dbReference type="ARBA" id="ARBA00004196"/>
    </source>
</evidence>
<keyword evidence="3 5" id="KW-0732">Signal</keyword>
<dbReference type="OrthoDB" id="8454826at2"/>
<feature type="chain" id="PRO_5038728508" evidence="5">
    <location>
        <begin position="24"/>
        <end position="278"/>
    </location>
</feature>
<comment type="subcellular location">
    <subcellularLocation>
        <location evidence="1">Cell envelope</location>
    </subcellularLocation>
</comment>
<dbReference type="InterPro" id="IPR018313">
    <property type="entry name" value="SBP_3_CS"/>
</dbReference>
<dbReference type="SMART" id="SM00079">
    <property type="entry name" value="PBPe"/>
    <property type="match status" value="1"/>
</dbReference>
<dbReference type="InterPro" id="IPR001320">
    <property type="entry name" value="Iontro_rcpt_C"/>
</dbReference>
<sequence>MTARTIRAAALAAGAALFLAACGGGGGGSETPAGGGTGATGAAASFDLVKEGTLTACSEVPYPPFEVEDPSKPSGYGGFDIDLLQAIADNLGLKLAVADVSFDALQSGTTLVAGQCDVGASAITITDKRKANLDFTDPYYDSLQSLLVPADSDIKSIDDLAGKNVAVQQGTTGQAYATEHAPEANLSAFPGDGEMWPALQAGQVDAILQDLPVNVEHAKADKNYVIVQEFDTGEQYGYALAKGKNPELLKAINTQLKDLRDNGTYQKIYDSYFAASGS</sequence>
<feature type="domain" description="Solute-binding protein family 3/N-terminal" evidence="6">
    <location>
        <begin position="53"/>
        <end position="276"/>
    </location>
</feature>